<dbReference type="KEGG" id="cohn:KCTCHS21_15650"/>
<evidence type="ECO:0000313" key="1">
    <source>
        <dbReference type="EMBL" id="BBI32166.1"/>
    </source>
</evidence>
<dbReference type="Proteomes" id="UP000289856">
    <property type="component" value="Chromosome"/>
</dbReference>
<evidence type="ECO:0000313" key="2">
    <source>
        <dbReference type="Proteomes" id="UP000289856"/>
    </source>
</evidence>
<accession>A0A3T1D246</accession>
<dbReference type="EMBL" id="AP019400">
    <property type="protein sequence ID" value="BBI32166.1"/>
    <property type="molecule type" value="Genomic_DNA"/>
</dbReference>
<dbReference type="RefSeq" id="WP_130606512.1">
    <property type="nucleotide sequence ID" value="NZ_AP019400.1"/>
</dbReference>
<sequence>MEEFRRAERLQNLISSIRSRKIPSPLTPEHSWLPALDEEIAAISEAQLAQGYPDGVLSAQAWKAALYLWNDSLDAAHKLVEHLETPTGAALHGMMHRREGDFDNAQYWFHRAGHHPAFHTLQSRATDFLSKQFIPRVPMAEVFHQIASQGSWNPYLFNNAIAIQENRIGGEETRTLLEHLQQLELDAFIRFLEGRIALSTFSFSMS</sequence>
<protein>
    <submittedName>
        <fullName evidence="1">Uncharacterized protein</fullName>
    </submittedName>
</protein>
<gene>
    <name evidence="1" type="ORF">KCTCHS21_15650</name>
</gene>
<dbReference type="AlphaFoldDB" id="A0A3T1D246"/>
<proteinExistence type="predicted"/>
<organism evidence="1 2">
    <name type="scientific">Cohnella abietis</name>
    <dbReference type="NCBI Taxonomy" id="2507935"/>
    <lineage>
        <taxon>Bacteria</taxon>
        <taxon>Bacillati</taxon>
        <taxon>Bacillota</taxon>
        <taxon>Bacilli</taxon>
        <taxon>Bacillales</taxon>
        <taxon>Paenibacillaceae</taxon>
        <taxon>Cohnella</taxon>
    </lineage>
</organism>
<keyword evidence="2" id="KW-1185">Reference proteome</keyword>
<dbReference type="OrthoDB" id="370799at2"/>
<name>A0A3T1D246_9BACL</name>
<reference evidence="1 2" key="1">
    <citation type="submission" date="2019-01" db="EMBL/GenBank/DDBJ databases">
        <title>Complete genome sequence of Cohnella hallensis HS21 isolated from Korean fir (Abies koreana) rhizospheric soil.</title>
        <authorList>
            <person name="Jiang L."/>
            <person name="Kang S.W."/>
            <person name="Kim S."/>
            <person name="Jung J."/>
            <person name="Kim C.Y."/>
            <person name="Kim D.H."/>
            <person name="Kim S.W."/>
            <person name="Lee J."/>
        </authorList>
    </citation>
    <scope>NUCLEOTIDE SEQUENCE [LARGE SCALE GENOMIC DNA]</scope>
    <source>
        <strain evidence="1 2">HS21</strain>
    </source>
</reference>